<name>A0A6G7XG43_9MICO</name>
<organism evidence="3 4">
    <name type="scientific">Leucobacter viscericola</name>
    <dbReference type="NCBI Taxonomy" id="2714935"/>
    <lineage>
        <taxon>Bacteria</taxon>
        <taxon>Bacillati</taxon>
        <taxon>Actinomycetota</taxon>
        <taxon>Actinomycetes</taxon>
        <taxon>Micrococcales</taxon>
        <taxon>Microbacteriaceae</taxon>
        <taxon>Leucobacter</taxon>
    </lineage>
</organism>
<feature type="domain" description="DUF11" evidence="2">
    <location>
        <begin position="221"/>
        <end position="348"/>
    </location>
</feature>
<evidence type="ECO:0000313" key="3">
    <source>
        <dbReference type="EMBL" id="QIK63341.1"/>
    </source>
</evidence>
<sequence>MSLHGGARRVLAGAVAGTMLLATFVLGPLPVGSIAPADAATTCGPPDVALVNAGFEQPTIPAGKYRTLAASAVPGWDTTDSKGMIEIWSSGFNGVPAAAGTQFAELNAFSASMLSQDVATTPGQVIHWSLMHRARSGTDVMAVEAGVPGTTLTELSRFGDNVADGWVERSGSYVVPAGQTQTRFGFEAISSGSGNPSQGNFLDAISFGTAPCVVATKTSTVVSGAPVVVGSTMEYTVLMNNQGGSSAQIAAMTDTLQPGLEYLPGSMSSAGLDGSHKYSDASGDDQAEYDSATNKITFRLGLGANATKGGSLPPGETVRFTFRATVTAAAASTNVTNSATVSYQDPIDGLTKQSVTDPVRDEVAAAADLEVLKSSPARAVAGQPITWAVSVTNKGPDLAEDVTLSELSHDGPVLDVKENGVDLDCPLQLDVNVCSLGSVLPGESRTLMVTTQLDSDTTAEAASNTAVVTSSTHEIDPSDNTSTATVPITTSADVAVTKTFTPANPLPGDEITYDLVVSNAGPSTARQVTLLDGIDPGTTVLEATIEGGDCAIRATSVLCSLESLAAGDARNASIRVVADPVLAEPLVQNSATVAAATPDPNPENNTASVSFNVPNTADLQLSKTAADATLTPGAETEYTLTLSNIGPAPAVNATVEEVPDPDLTILSMTGSDGAVCDTSSCYWSSIAPGENRTVTVAARLSSDTALSEIGNTASVSSPVPDPTPGNNVATVVLPIERSSDLVVSKQILASPVHPGDTVTSRITVTNNGPDVAIAPTVREANLWLRSPTVNTEAGRCVSAGPLAACRIPTLAVGASWVIDVESTLAPDYAEESVSNTVAVDTRDDPNPDNNVATASAAVDSIADLSIVKSSELAEAQVGAHNDYTITVRNNGPDAALSVAVMDLAGDGVAVRTGRSAVGNYATTSLTWFVGTLPAGASKTLVLGSTLEMPGTLSNTAMVTSASADPNLADNRSTASTVVSGPPVPPPVPPTPPYTPPLVNTGSGGNAAPLVAFVALAVGLGLLSRRRRLGRAEPTPNFAGCTSRIRAGLQRRDQRIVSAPT</sequence>
<evidence type="ECO:0000313" key="4">
    <source>
        <dbReference type="Proteomes" id="UP000502677"/>
    </source>
</evidence>
<dbReference type="InterPro" id="IPR051172">
    <property type="entry name" value="Chlamydia_OmcB"/>
</dbReference>
<proteinExistence type="predicted"/>
<dbReference type="Pfam" id="PF01345">
    <property type="entry name" value="DUF11"/>
    <property type="match status" value="6"/>
</dbReference>
<feature type="domain" description="DUF11" evidence="2">
    <location>
        <begin position="493"/>
        <end position="610"/>
    </location>
</feature>
<evidence type="ECO:0000256" key="1">
    <source>
        <dbReference type="SAM" id="MobiDB-lite"/>
    </source>
</evidence>
<evidence type="ECO:0000259" key="2">
    <source>
        <dbReference type="Pfam" id="PF01345"/>
    </source>
</evidence>
<protein>
    <submittedName>
        <fullName evidence="3">DUF11 domain-containing protein</fullName>
    </submittedName>
</protein>
<accession>A0A6G7XG43</accession>
<feature type="domain" description="DUF11" evidence="2">
    <location>
        <begin position="618"/>
        <end position="732"/>
    </location>
</feature>
<reference evidence="3 4" key="1">
    <citation type="submission" date="2020-03" db="EMBL/GenBank/DDBJ databases">
        <title>Leucobacter sp. nov., isolated from beetles.</title>
        <authorList>
            <person name="Hyun D.-W."/>
            <person name="Bae J.-W."/>
        </authorList>
    </citation>
    <scope>NUCLEOTIDE SEQUENCE [LARGE SCALE GENOMIC DNA]</scope>
    <source>
        <strain evidence="3 4">HDW9C</strain>
    </source>
</reference>
<dbReference type="InterPro" id="IPR047589">
    <property type="entry name" value="DUF11_rpt"/>
</dbReference>
<dbReference type="Gene3D" id="2.60.40.740">
    <property type="match status" value="1"/>
</dbReference>
<dbReference type="EMBL" id="CP049863">
    <property type="protein sequence ID" value="QIK63341.1"/>
    <property type="molecule type" value="Genomic_DNA"/>
</dbReference>
<feature type="domain" description="DUF11" evidence="2">
    <location>
        <begin position="740"/>
        <end position="855"/>
    </location>
</feature>
<dbReference type="InterPro" id="IPR001434">
    <property type="entry name" value="OmcB-like_DUF11"/>
</dbReference>
<dbReference type="KEGG" id="lvi:G7068_09115"/>
<feature type="region of interest" description="Disordered" evidence="1">
    <location>
        <begin position="964"/>
        <end position="985"/>
    </location>
</feature>
<dbReference type="Gene3D" id="2.60.120.260">
    <property type="entry name" value="Galactose-binding domain-like"/>
    <property type="match status" value="1"/>
</dbReference>
<dbReference type="GO" id="GO:0005975">
    <property type="term" value="P:carbohydrate metabolic process"/>
    <property type="evidence" value="ECO:0007669"/>
    <property type="project" value="UniProtKB-ARBA"/>
</dbReference>
<feature type="domain" description="DUF11" evidence="2">
    <location>
        <begin position="368"/>
        <end position="486"/>
    </location>
</feature>
<gene>
    <name evidence="3" type="ORF">G7068_09115</name>
</gene>
<dbReference type="PANTHER" id="PTHR34819">
    <property type="entry name" value="LARGE CYSTEINE-RICH PERIPLASMIC PROTEIN OMCB"/>
    <property type="match status" value="1"/>
</dbReference>
<dbReference type="NCBIfam" id="TIGR01451">
    <property type="entry name" value="B_ant_repeat"/>
    <property type="match status" value="4"/>
</dbReference>
<dbReference type="InterPro" id="IPR013783">
    <property type="entry name" value="Ig-like_fold"/>
</dbReference>
<dbReference type="SUPFAM" id="SSF49401">
    <property type="entry name" value="Bacterial adhesins"/>
    <property type="match status" value="1"/>
</dbReference>
<dbReference type="AlphaFoldDB" id="A0A6G7XG43"/>
<keyword evidence="4" id="KW-1185">Reference proteome</keyword>
<dbReference type="InterPro" id="IPR008966">
    <property type="entry name" value="Adhesion_dom_sf"/>
</dbReference>
<dbReference type="RefSeq" id="WP_166291342.1">
    <property type="nucleotide sequence ID" value="NZ_CP049863.1"/>
</dbReference>
<dbReference type="Proteomes" id="UP000502677">
    <property type="component" value="Chromosome"/>
</dbReference>
<feature type="domain" description="DUF11" evidence="2">
    <location>
        <begin position="863"/>
        <end position="975"/>
    </location>
</feature>
<dbReference type="Gene3D" id="2.60.40.10">
    <property type="entry name" value="Immunoglobulins"/>
    <property type="match status" value="5"/>
</dbReference>